<dbReference type="GO" id="GO:0005975">
    <property type="term" value="P:carbohydrate metabolic process"/>
    <property type="evidence" value="ECO:0007669"/>
    <property type="project" value="InterPro"/>
</dbReference>
<evidence type="ECO:0000313" key="2">
    <source>
        <dbReference type="EMBL" id="TGN11707.1"/>
    </source>
</evidence>
<dbReference type="SUPFAM" id="SSF51445">
    <property type="entry name" value="(Trans)glycosidases"/>
    <property type="match status" value="1"/>
</dbReference>
<feature type="domain" description="Glycosyl hydrolase family 13 catalytic" evidence="1">
    <location>
        <begin position="34"/>
        <end position="345"/>
    </location>
</feature>
<comment type="caution">
    <text evidence="2">The sequence shown here is derived from an EMBL/GenBank/DDBJ whole genome shotgun (WGS) entry which is preliminary data.</text>
</comment>
<dbReference type="EMBL" id="RQHV01000038">
    <property type="protein sequence ID" value="TGN11707.1"/>
    <property type="molecule type" value="Genomic_DNA"/>
</dbReference>
<dbReference type="Gene3D" id="3.20.20.80">
    <property type="entry name" value="Glycosidases"/>
    <property type="match status" value="1"/>
</dbReference>
<organism evidence="2 3">
    <name type="scientific">Leptospira ilyithenensis</name>
    <dbReference type="NCBI Taxonomy" id="2484901"/>
    <lineage>
        <taxon>Bacteria</taxon>
        <taxon>Pseudomonadati</taxon>
        <taxon>Spirochaetota</taxon>
        <taxon>Spirochaetia</taxon>
        <taxon>Leptospirales</taxon>
        <taxon>Leptospiraceae</taxon>
        <taxon>Leptospira</taxon>
    </lineage>
</organism>
<proteinExistence type="predicted"/>
<keyword evidence="3" id="KW-1185">Reference proteome</keyword>
<protein>
    <submittedName>
        <fullName evidence="2">Alpha-amylase</fullName>
    </submittedName>
</protein>
<gene>
    <name evidence="2" type="ORF">EHS11_06345</name>
</gene>
<dbReference type="OrthoDB" id="9808590at2"/>
<dbReference type="PANTHER" id="PTHR47786">
    <property type="entry name" value="ALPHA-1,4-GLUCAN:MALTOSE-1-PHOSPHATE MALTOSYLTRANSFERASE"/>
    <property type="match status" value="1"/>
</dbReference>
<accession>A0A4R9LUA8</accession>
<evidence type="ECO:0000313" key="3">
    <source>
        <dbReference type="Proteomes" id="UP000298264"/>
    </source>
</evidence>
<reference evidence="2" key="1">
    <citation type="journal article" date="2019" name="PLoS Negl. Trop. Dis.">
        <title>Revisiting the worldwide diversity of Leptospira species in the environment.</title>
        <authorList>
            <person name="Vincent A.T."/>
            <person name="Schiettekatte O."/>
            <person name="Bourhy P."/>
            <person name="Veyrier F.J."/>
            <person name="Picardeau M."/>
        </authorList>
    </citation>
    <scope>NUCLEOTIDE SEQUENCE [LARGE SCALE GENOMIC DNA]</scope>
    <source>
        <strain evidence="2">201400974</strain>
    </source>
</reference>
<dbReference type="InterPro" id="IPR006047">
    <property type="entry name" value="GH13_cat_dom"/>
</dbReference>
<dbReference type="SMART" id="SM00642">
    <property type="entry name" value="Aamy"/>
    <property type="match status" value="1"/>
</dbReference>
<sequence>MPNSFWENPSVLTADEIWPMGIWKKSPASERIASTHPGLQKEYRKALDDFQDYDVIGSPYAVFSYEPNPEVSSKQGLIAFRKELHSKNKKLILDFVPNHLSIDSPYIDRFPDCFLKTEKNDHNSFLHTNGNRYVHGRDPFFDGWTDTVQWDFSKEETIRLHKNILIEIASLCDGVRCDMAMLALPDVFERTHGIRSLPYWQTMIDKIKSIHPGFKFYAEAYWDKEYELQCLGFEGTYDKTLYDRFSESSGAGVLKHLQADRNYQNKSIRFLENHDEKRAFAHFGNSSCDYFAVLSFLPGIILYYAEQELGYLKKNPVQMGRMEKETGSIFVEQFYKRAFEIIQKRKGKIERTIPTLQTFVSDLILCYILEHEAAKELLIWNPETFPVSGRIGIPMKEYYRESLTDQVSGETFQIPDSEKEQEGMFFSLNAKQSQWFIF</sequence>
<dbReference type="Proteomes" id="UP000298264">
    <property type="component" value="Unassembled WGS sequence"/>
</dbReference>
<dbReference type="InterPro" id="IPR017853">
    <property type="entry name" value="GH"/>
</dbReference>
<dbReference type="RefSeq" id="WP_135763554.1">
    <property type="nucleotide sequence ID" value="NZ_RQHV01000038.1"/>
</dbReference>
<dbReference type="AlphaFoldDB" id="A0A4R9LUA8"/>
<evidence type="ECO:0000259" key="1">
    <source>
        <dbReference type="SMART" id="SM00642"/>
    </source>
</evidence>
<name>A0A4R9LUA8_9LEPT</name>
<dbReference type="PANTHER" id="PTHR47786:SF2">
    <property type="entry name" value="GLYCOSYL HYDROLASE FAMILY 13 CATALYTIC DOMAIN-CONTAINING PROTEIN"/>
    <property type="match status" value="1"/>
</dbReference>